<accession>A0A6J5M6I4</accession>
<organism evidence="1">
    <name type="scientific">uncultured Caudovirales phage</name>
    <dbReference type="NCBI Taxonomy" id="2100421"/>
    <lineage>
        <taxon>Viruses</taxon>
        <taxon>Duplodnaviria</taxon>
        <taxon>Heunggongvirae</taxon>
        <taxon>Uroviricota</taxon>
        <taxon>Caudoviricetes</taxon>
        <taxon>Peduoviridae</taxon>
        <taxon>Maltschvirus</taxon>
        <taxon>Maltschvirus maltsch</taxon>
    </lineage>
</organism>
<gene>
    <name evidence="1" type="ORF">UFOVP411_42</name>
</gene>
<name>A0A6J5M6I4_9CAUD</name>
<evidence type="ECO:0000313" key="1">
    <source>
        <dbReference type="EMBL" id="CAB4141073.1"/>
    </source>
</evidence>
<protein>
    <submittedName>
        <fullName evidence="1">Uncharacterized protein</fullName>
    </submittedName>
</protein>
<dbReference type="EMBL" id="LR796385">
    <property type="protein sequence ID" value="CAB4141073.1"/>
    <property type="molecule type" value="Genomic_DNA"/>
</dbReference>
<sequence length="98" mass="10559">MSKRNERIDTETAWAVRADEEVGGILAAWGGAGYLEEPVRELMLKAYLQGKDAGITAACNDMTASIAAKALPPGPGTRVMVPLSSAPASLPRRFWRWS</sequence>
<reference evidence="1" key="1">
    <citation type="submission" date="2020-04" db="EMBL/GenBank/DDBJ databases">
        <authorList>
            <person name="Chiriac C."/>
            <person name="Salcher M."/>
            <person name="Ghai R."/>
            <person name="Kavagutti S V."/>
        </authorList>
    </citation>
    <scope>NUCLEOTIDE SEQUENCE</scope>
</reference>
<proteinExistence type="predicted"/>